<name>A0A6C0DP30_9ZZZZ</name>
<dbReference type="EMBL" id="MN739633">
    <property type="protein sequence ID" value="QHT17335.1"/>
    <property type="molecule type" value="Genomic_DNA"/>
</dbReference>
<protein>
    <submittedName>
        <fullName evidence="1">Uncharacterized protein</fullName>
    </submittedName>
</protein>
<dbReference type="AlphaFoldDB" id="A0A6C0DP30"/>
<organism evidence="1">
    <name type="scientific">viral metagenome</name>
    <dbReference type="NCBI Taxonomy" id="1070528"/>
    <lineage>
        <taxon>unclassified sequences</taxon>
        <taxon>metagenomes</taxon>
        <taxon>organismal metagenomes</taxon>
    </lineage>
</organism>
<accession>A0A6C0DP30</accession>
<sequence>MTDKSTILKAFNSHFFDFLADIISVFPDNQDLAVSKTSFETIKKANPTIILKAWKTYVYLPYKDVIDGGDITFFLEKDYSSDLSILANSSEIMKIIDKLRQPIKEMDDVNKEHSIKYIQNLSKLSMLYV</sequence>
<evidence type="ECO:0000313" key="1">
    <source>
        <dbReference type="EMBL" id="QHT17335.1"/>
    </source>
</evidence>
<reference evidence="1" key="1">
    <citation type="journal article" date="2020" name="Nature">
        <title>Giant virus diversity and host interactions through global metagenomics.</title>
        <authorList>
            <person name="Schulz F."/>
            <person name="Roux S."/>
            <person name="Paez-Espino D."/>
            <person name="Jungbluth S."/>
            <person name="Walsh D.A."/>
            <person name="Denef V.J."/>
            <person name="McMahon K.D."/>
            <person name="Konstantinidis K.T."/>
            <person name="Eloe-Fadrosh E.A."/>
            <person name="Kyrpides N.C."/>
            <person name="Woyke T."/>
        </authorList>
    </citation>
    <scope>NUCLEOTIDE SEQUENCE</scope>
    <source>
        <strain evidence="1">GVMAG-M-3300023174-24</strain>
    </source>
</reference>
<proteinExistence type="predicted"/>